<evidence type="ECO:0000256" key="2">
    <source>
        <dbReference type="ARBA" id="ARBA00009368"/>
    </source>
</evidence>
<gene>
    <name evidence="9" type="primary">TAF7L</name>
</gene>
<feature type="region of interest" description="Disordered" evidence="6">
    <location>
        <begin position="1"/>
        <end position="81"/>
    </location>
</feature>
<evidence type="ECO:0000313" key="8">
    <source>
        <dbReference type="Proteomes" id="UP000248480"/>
    </source>
</evidence>
<dbReference type="STRING" id="127582.A0A2Y9R187"/>
<evidence type="ECO:0000256" key="6">
    <source>
        <dbReference type="SAM" id="MobiDB-lite"/>
    </source>
</evidence>
<dbReference type="InterPro" id="IPR006751">
    <property type="entry name" value="TAFII55_prot_cons_reg"/>
</dbReference>
<keyword evidence="5" id="KW-0539">Nucleus</keyword>
<keyword evidence="8" id="KW-1185">Reference proteome</keyword>
<protein>
    <submittedName>
        <fullName evidence="9">Transcription initiation factor TFIID subunit 7-like</fullName>
    </submittedName>
</protein>
<feature type="region of interest" description="Disordered" evidence="6">
    <location>
        <begin position="196"/>
        <end position="223"/>
    </location>
</feature>
<dbReference type="InParanoid" id="A0A2Y9R187"/>
<feature type="compositionally biased region" description="Basic and acidic residues" evidence="6">
    <location>
        <begin position="35"/>
        <end position="48"/>
    </location>
</feature>
<proteinExistence type="inferred from homology"/>
<dbReference type="GO" id="GO:0051123">
    <property type="term" value="P:RNA polymerase II preinitiation complex assembly"/>
    <property type="evidence" value="ECO:0007669"/>
    <property type="project" value="TreeGrafter"/>
</dbReference>
<dbReference type="CTD" id="54457"/>
<sequence length="493" mass="55859">MECPERAAPNPSENNSTATAPAPEVPNYQDAEVPVAHDAKAACHRGTETAETAETTNDHGAQIPGDHGAPTDADSGAQAAAQTTVENILEGKEMSKSQNEPPIEVENQFILRLPPEYASTVRKIVRSGSITMKDKLKIDLYPDGRRAVVQVEDVSLTAKLVDLPCVIGSLKTLDKKTFYKTADISQMLVCTADGDGDLHSSPEESVTPTDVKGIEKNDGKKQKKYTWKHGITPPLKNVRKRRFRKTTKKQSDIKQMEEISFTEYIESPDVEKEVKRLLCSDAEAVSARWEVTAEGETKEIESQGSIPGFEFSSGMTGHKWGRFSSEYDVLRELFPDSSSNSDDEEEEEEEEKEEEESEDEDEDEEEEEGEEEEEEEAEEGKPKDEDEDDSEENLKTWLQAKFTELGQYEALFRYSKFLSPLVMEIQKQIYDTEKTLKQTRGRIKRQEDIIRRVEHSTLKTHLQFVLEQLKLQENQKSEQLISLQKQLKYVLEK</sequence>
<dbReference type="FunCoup" id="A0A2Y9R187">
    <property type="interactions" value="45"/>
</dbReference>
<dbReference type="GO" id="GO:0016251">
    <property type="term" value="F:RNA polymerase II general transcription initiation factor activity"/>
    <property type="evidence" value="ECO:0007669"/>
    <property type="project" value="TreeGrafter"/>
</dbReference>
<evidence type="ECO:0000259" key="7">
    <source>
        <dbReference type="SMART" id="SM01370"/>
    </source>
</evidence>
<dbReference type="InterPro" id="IPR037817">
    <property type="entry name" value="TAF7"/>
</dbReference>
<feature type="region of interest" description="Disordered" evidence="6">
    <location>
        <begin position="334"/>
        <end position="392"/>
    </location>
</feature>
<evidence type="ECO:0000256" key="3">
    <source>
        <dbReference type="ARBA" id="ARBA00023015"/>
    </source>
</evidence>
<reference evidence="9" key="1">
    <citation type="submission" date="2025-08" db="UniProtKB">
        <authorList>
            <consortium name="RefSeq"/>
        </authorList>
    </citation>
    <scope>IDENTIFICATION</scope>
</reference>
<comment type="similarity">
    <text evidence="2">Belongs to the TAF7 family.</text>
</comment>
<comment type="subcellular location">
    <subcellularLocation>
        <location evidence="1">Nucleus</location>
    </subcellularLocation>
</comment>
<dbReference type="PANTHER" id="PTHR12228:SF8">
    <property type="entry name" value="TRANSCRIPTION INITIATION FACTOR TFIID SUBUNIT 7-LIKE"/>
    <property type="match status" value="1"/>
</dbReference>
<dbReference type="AlphaFoldDB" id="A0A2Y9R187"/>
<feature type="compositionally biased region" description="Acidic residues" evidence="6">
    <location>
        <begin position="341"/>
        <end position="378"/>
    </location>
</feature>
<evidence type="ECO:0000256" key="5">
    <source>
        <dbReference type="ARBA" id="ARBA00023242"/>
    </source>
</evidence>
<dbReference type="GeneID" id="101343435"/>
<dbReference type="CDD" id="cd08047">
    <property type="entry name" value="TAF7"/>
    <property type="match status" value="1"/>
</dbReference>
<name>A0A2Y9R187_TRIMA</name>
<evidence type="ECO:0000313" key="9">
    <source>
        <dbReference type="RefSeq" id="XP_023588157.1"/>
    </source>
</evidence>
<accession>A0A2Y9R187</accession>
<keyword evidence="3" id="KW-0805">Transcription regulation</keyword>
<evidence type="ECO:0000256" key="4">
    <source>
        <dbReference type="ARBA" id="ARBA00023163"/>
    </source>
</evidence>
<dbReference type="PANTHER" id="PTHR12228">
    <property type="entry name" value="TRANSCRIPTION INITIATION FACTOR TFIID 55 KD SUBUNIT-RELATED"/>
    <property type="match status" value="1"/>
</dbReference>
<dbReference type="SMART" id="SM01370">
    <property type="entry name" value="TAFII55_N"/>
    <property type="match status" value="1"/>
</dbReference>
<dbReference type="GO" id="GO:0005669">
    <property type="term" value="C:transcription factor TFIID complex"/>
    <property type="evidence" value="ECO:0007669"/>
    <property type="project" value="InterPro"/>
</dbReference>
<dbReference type="KEGG" id="tmu:101343435"/>
<dbReference type="RefSeq" id="XP_023588157.1">
    <property type="nucleotide sequence ID" value="XM_023732389.1"/>
</dbReference>
<keyword evidence="4" id="KW-0804">Transcription</keyword>
<evidence type="ECO:0000256" key="1">
    <source>
        <dbReference type="ARBA" id="ARBA00004123"/>
    </source>
</evidence>
<dbReference type="Pfam" id="PF04658">
    <property type="entry name" value="TAFII55_N"/>
    <property type="match status" value="1"/>
</dbReference>
<dbReference type="Proteomes" id="UP000248480">
    <property type="component" value="Unplaced"/>
</dbReference>
<feature type="domain" description="TAFII55 protein conserved region" evidence="7">
    <location>
        <begin position="105"/>
        <end position="286"/>
    </location>
</feature>
<organism evidence="8 9">
    <name type="scientific">Trichechus manatus latirostris</name>
    <name type="common">Florida manatee</name>
    <dbReference type="NCBI Taxonomy" id="127582"/>
    <lineage>
        <taxon>Eukaryota</taxon>
        <taxon>Metazoa</taxon>
        <taxon>Chordata</taxon>
        <taxon>Craniata</taxon>
        <taxon>Vertebrata</taxon>
        <taxon>Euteleostomi</taxon>
        <taxon>Mammalia</taxon>
        <taxon>Eutheria</taxon>
        <taxon>Afrotheria</taxon>
        <taxon>Sirenia</taxon>
        <taxon>Trichechidae</taxon>
        <taxon>Trichechus</taxon>
    </lineage>
</organism>